<sequence>DDKDEYFNEQIVIEIDKIINKVMSTIINVSKKSKSYKSFALLIEIFLQLEDDITMLYQKAEYNKNFFVKK</sequence>
<evidence type="ECO:0000313" key="1">
    <source>
        <dbReference type="EMBL" id="CAG8699135.1"/>
    </source>
</evidence>
<dbReference type="EMBL" id="CAJVQA010010641">
    <property type="protein sequence ID" value="CAG8699135.1"/>
    <property type="molecule type" value="Genomic_DNA"/>
</dbReference>
<accession>A0A9N9HP67</accession>
<name>A0A9N9HP67_9GLOM</name>
<keyword evidence="2" id="KW-1185">Reference proteome</keyword>
<feature type="non-terminal residue" evidence="1">
    <location>
        <position position="1"/>
    </location>
</feature>
<dbReference type="AlphaFoldDB" id="A0A9N9HP67"/>
<comment type="caution">
    <text evidence="1">The sequence shown here is derived from an EMBL/GenBank/DDBJ whole genome shotgun (WGS) entry which is preliminary data.</text>
</comment>
<dbReference type="Proteomes" id="UP000789759">
    <property type="component" value="Unassembled WGS sequence"/>
</dbReference>
<protein>
    <submittedName>
        <fullName evidence="1">8170_t:CDS:1</fullName>
    </submittedName>
</protein>
<proteinExistence type="predicted"/>
<gene>
    <name evidence="1" type="ORF">CPELLU_LOCUS11722</name>
</gene>
<reference evidence="1" key="1">
    <citation type="submission" date="2021-06" db="EMBL/GenBank/DDBJ databases">
        <authorList>
            <person name="Kallberg Y."/>
            <person name="Tangrot J."/>
            <person name="Rosling A."/>
        </authorList>
    </citation>
    <scope>NUCLEOTIDE SEQUENCE</scope>
    <source>
        <strain evidence="1">FL966</strain>
    </source>
</reference>
<evidence type="ECO:0000313" key="2">
    <source>
        <dbReference type="Proteomes" id="UP000789759"/>
    </source>
</evidence>
<organism evidence="1 2">
    <name type="scientific">Cetraspora pellucida</name>
    <dbReference type="NCBI Taxonomy" id="1433469"/>
    <lineage>
        <taxon>Eukaryota</taxon>
        <taxon>Fungi</taxon>
        <taxon>Fungi incertae sedis</taxon>
        <taxon>Mucoromycota</taxon>
        <taxon>Glomeromycotina</taxon>
        <taxon>Glomeromycetes</taxon>
        <taxon>Diversisporales</taxon>
        <taxon>Gigasporaceae</taxon>
        <taxon>Cetraspora</taxon>
    </lineage>
</organism>